<evidence type="ECO:0000256" key="1">
    <source>
        <dbReference type="ARBA" id="ARBA00022723"/>
    </source>
</evidence>
<dbReference type="Gene3D" id="3.40.1190.20">
    <property type="match status" value="1"/>
</dbReference>
<keyword evidence="3" id="KW-0464">Manganese</keyword>
<dbReference type="SUPFAM" id="SSF53613">
    <property type="entry name" value="Ribokinase-like"/>
    <property type="match status" value="1"/>
</dbReference>
<protein>
    <recommendedName>
        <fullName evidence="7">Carbohydrate kinase PfkB domain-containing protein</fullName>
    </recommendedName>
</protein>
<reference evidence="8" key="1">
    <citation type="submission" date="2021-05" db="EMBL/GenBank/DDBJ databases">
        <title>Comparative genomics of three Colletotrichum scovillei strains and genetic complementation revealed genes involved fungal growth and virulence on chili pepper.</title>
        <authorList>
            <person name="Hsieh D.-K."/>
            <person name="Chuang S.-C."/>
            <person name="Chen C.-Y."/>
            <person name="Chao Y.-T."/>
            <person name="Lu M.-Y.J."/>
            <person name="Lee M.-H."/>
            <person name="Shih M.-C."/>
        </authorList>
    </citation>
    <scope>NUCLEOTIDE SEQUENCE</scope>
    <source>
        <strain evidence="8">Coll-153</strain>
    </source>
</reference>
<feature type="domain" description="Carbohydrate kinase PfkB" evidence="7">
    <location>
        <begin position="729"/>
        <end position="777"/>
    </location>
</feature>
<dbReference type="Pfam" id="PF00294">
    <property type="entry name" value="PfkB"/>
    <property type="match status" value="2"/>
</dbReference>
<dbReference type="GO" id="GO:0005737">
    <property type="term" value="C:cytoplasm"/>
    <property type="evidence" value="ECO:0007669"/>
    <property type="project" value="TreeGrafter"/>
</dbReference>
<comment type="caution">
    <text evidence="8">The sequence shown here is derived from an EMBL/GenBank/DDBJ whole genome shotgun (WGS) entry which is preliminary data.</text>
</comment>
<accession>A0A9P7R5D8</accession>
<dbReference type="SUPFAM" id="SSF110581">
    <property type="entry name" value="Indigoidine synthase A-like"/>
    <property type="match status" value="1"/>
</dbReference>
<dbReference type="InterPro" id="IPR007342">
    <property type="entry name" value="PsuG"/>
</dbReference>
<organism evidence="8 9">
    <name type="scientific">Colletotrichum scovillei</name>
    <dbReference type="NCBI Taxonomy" id="1209932"/>
    <lineage>
        <taxon>Eukaryota</taxon>
        <taxon>Fungi</taxon>
        <taxon>Dikarya</taxon>
        <taxon>Ascomycota</taxon>
        <taxon>Pezizomycotina</taxon>
        <taxon>Sordariomycetes</taxon>
        <taxon>Hypocreomycetidae</taxon>
        <taxon>Glomerellales</taxon>
        <taxon>Glomerellaceae</taxon>
        <taxon>Colletotrichum</taxon>
        <taxon>Colletotrichum acutatum species complex</taxon>
    </lineage>
</organism>
<dbReference type="GO" id="GO:0046872">
    <property type="term" value="F:metal ion binding"/>
    <property type="evidence" value="ECO:0007669"/>
    <property type="project" value="UniProtKB-KW"/>
</dbReference>
<dbReference type="CDD" id="cd01941">
    <property type="entry name" value="YeiC_kinase_like"/>
    <property type="match status" value="1"/>
</dbReference>
<evidence type="ECO:0000313" key="8">
    <source>
        <dbReference type="EMBL" id="KAG7050532.1"/>
    </source>
</evidence>
<sequence length="793" mass="84113">MIVPRSSCHLARHALSQLQLSRQTVGANAVRRYMSAAAYQSGGLKNLLRVSEEVADAVATNKPVVALESTIYTHGALGNDLGLEDIVRQGGGVPAVCGILNGEPIVGMTEAEVAFMVDSGTAGKVSRRDVAHLVGLGITGKKVHGGTTIAGTMLLSRLAGIRVFGTGGLGGVHRGGENSLDVSADLTELGRTRVAVVSSGCKGFLDIPRTLEFLETHGAFVATFADGRTGNVDFPAFWARESGTKSPAVVQTEREAAAMILAQESLGIESGMLFANPIPEEYGIPRAEMDAVIETAVTEAIEKGFTGAKNTPYVLGRIRQLTEERSTLANKALVRSNVARATKISVELSKLLNEGVSKSSAGGSDSDCVDSSSSTHISGYDISPKATVKVEEPKSSKADVLVAGSVAIDLSCDYHPLGDKKEVAPHMQTSNPACINQSIGGVGHNVALAAHRVSKDTTVRLCSLIGDDVAGATVLSSLKASGLETTYIRQLTSEYHVANRTAQYVAVNDAEKNLVMAMADMGIFANHSFPDYWKSAVAGAKPAWLVVDGNWSPKDVRAWIDAGREQGCKVAFEPVSTAKSIGLFPKEHPHLGVFPSPGIDIASPNNFELNAMYSAAKENGFFDTPEWFEVIDAFNMRGARDRFVALTSKEMTDAGIPVQTVHLLPYIPTLVTKLGSKGVLLTTILGKNDPRLKDRNEERWLLTRGYVDHPTVGGVYMRLFPPAEKVALDEIVSVNGVGDTFLGVLIAGLSKGGKVEDLIDVAQKAAVMTLKSHESVSPDLERLDGALKASVRS</sequence>
<evidence type="ECO:0000256" key="6">
    <source>
        <dbReference type="SAM" id="MobiDB-lite"/>
    </source>
</evidence>
<dbReference type="Gene3D" id="3.40.1790.10">
    <property type="entry name" value="Indigoidine synthase domain"/>
    <property type="match status" value="1"/>
</dbReference>
<name>A0A9P7R5D8_9PEZI</name>
<dbReference type="PANTHER" id="PTHR42909">
    <property type="entry name" value="ZGC:136858"/>
    <property type="match status" value="1"/>
</dbReference>
<feature type="region of interest" description="Disordered" evidence="6">
    <location>
        <begin position="356"/>
        <end position="376"/>
    </location>
</feature>
<keyword evidence="9" id="KW-1185">Reference proteome</keyword>
<dbReference type="GO" id="GO:0016798">
    <property type="term" value="F:hydrolase activity, acting on glycosyl bonds"/>
    <property type="evidence" value="ECO:0007669"/>
    <property type="project" value="UniProtKB-KW"/>
</dbReference>
<keyword evidence="2" id="KW-0378">Hydrolase</keyword>
<evidence type="ECO:0000256" key="3">
    <source>
        <dbReference type="ARBA" id="ARBA00023211"/>
    </source>
</evidence>
<dbReference type="InterPro" id="IPR029056">
    <property type="entry name" value="Ribokinase-like"/>
</dbReference>
<dbReference type="GO" id="GO:0004730">
    <property type="term" value="F:pseudouridylate synthase activity"/>
    <property type="evidence" value="ECO:0007669"/>
    <property type="project" value="InterPro"/>
</dbReference>
<keyword evidence="5" id="KW-0326">Glycosidase</keyword>
<dbReference type="Proteomes" id="UP000699042">
    <property type="component" value="Unassembled WGS sequence"/>
</dbReference>
<evidence type="ECO:0000313" key="9">
    <source>
        <dbReference type="Proteomes" id="UP000699042"/>
    </source>
</evidence>
<evidence type="ECO:0000256" key="4">
    <source>
        <dbReference type="ARBA" id="ARBA00023239"/>
    </source>
</evidence>
<feature type="domain" description="Carbohydrate kinase PfkB" evidence="7">
    <location>
        <begin position="398"/>
        <end position="617"/>
    </location>
</feature>
<dbReference type="Pfam" id="PF04227">
    <property type="entry name" value="Indigoidine_A"/>
    <property type="match status" value="1"/>
</dbReference>
<keyword evidence="1" id="KW-0479">Metal-binding</keyword>
<evidence type="ECO:0000259" key="7">
    <source>
        <dbReference type="Pfam" id="PF00294"/>
    </source>
</evidence>
<dbReference type="AlphaFoldDB" id="A0A9P7R5D8"/>
<dbReference type="InterPro" id="IPR022830">
    <property type="entry name" value="Indigdn_synthA-like"/>
</dbReference>
<feature type="compositionally biased region" description="Low complexity" evidence="6">
    <location>
        <begin position="359"/>
        <end position="374"/>
    </location>
</feature>
<gene>
    <name evidence="8" type="ORF">JMJ77_013278</name>
</gene>
<evidence type="ECO:0000256" key="5">
    <source>
        <dbReference type="ARBA" id="ARBA00023295"/>
    </source>
</evidence>
<dbReference type="PANTHER" id="PTHR42909:SF1">
    <property type="entry name" value="CARBOHYDRATE KINASE PFKB DOMAIN-CONTAINING PROTEIN"/>
    <property type="match status" value="1"/>
</dbReference>
<dbReference type="EMBL" id="JAESDN010000005">
    <property type="protein sequence ID" value="KAG7050532.1"/>
    <property type="molecule type" value="Genomic_DNA"/>
</dbReference>
<evidence type="ECO:0000256" key="2">
    <source>
        <dbReference type="ARBA" id="ARBA00022801"/>
    </source>
</evidence>
<keyword evidence="4" id="KW-0456">Lyase</keyword>
<dbReference type="InterPro" id="IPR011611">
    <property type="entry name" value="PfkB_dom"/>
</dbReference>
<proteinExistence type="predicted"/>